<evidence type="ECO:0000256" key="2">
    <source>
        <dbReference type="ARBA" id="ARBA00022475"/>
    </source>
</evidence>
<evidence type="ECO:0000256" key="1">
    <source>
        <dbReference type="ARBA" id="ARBA00004651"/>
    </source>
</evidence>
<organism evidence="9 10">
    <name type="scientific">Geodia barretti</name>
    <name type="common">Barrett's horny sponge</name>
    <dbReference type="NCBI Taxonomy" id="519541"/>
    <lineage>
        <taxon>Eukaryota</taxon>
        <taxon>Metazoa</taxon>
        <taxon>Porifera</taxon>
        <taxon>Demospongiae</taxon>
        <taxon>Heteroscleromorpha</taxon>
        <taxon>Tetractinellida</taxon>
        <taxon>Astrophorina</taxon>
        <taxon>Geodiidae</taxon>
        <taxon>Geodia</taxon>
    </lineage>
</organism>
<dbReference type="GO" id="GO:0005886">
    <property type="term" value="C:plasma membrane"/>
    <property type="evidence" value="ECO:0007669"/>
    <property type="project" value="UniProtKB-SubCell"/>
</dbReference>
<dbReference type="InterPro" id="IPR050250">
    <property type="entry name" value="Macrolide_Exporter_MacB"/>
</dbReference>
<dbReference type="GO" id="GO:0005524">
    <property type="term" value="F:ATP binding"/>
    <property type="evidence" value="ECO:0007669"/>
    <property type="project" value="UniProtKB-KW"/>
</dbReference>
<keyword evidence="2" id="KW-1003">Cell membrane</keyword>
<dbReference type="AlphaFoldDB" id="A0AA35SFV9"/>
<keyword evidence="4 7" id="KW-1133">Transmembrane helix</keyword>
<keyword evidence="5 7" id="KW-0472">Membrane</keyword>
<accession>A0AA35SFV9</accession>
<evidence type="ECO:0000256" key="5">
    <source>
        <dbReference type="ARBA" id="ARBA00023136"/>
    </source>
</evidence>
<evidence type="ECO:0000256" key="4">
    <source>
        <dbReference type="ARBA" id="ARBA00022989"/>
    </source>
</evidence>
<protein>
    <submittedName>
        <fullName evidence="9">Macrolide export ATP-binding/permease protein MacB</fullName>
    </submittedName>
</protein>
<dbReference type="InterPro" id="IPR003838">
    <property type="entry name" value="ABC3_permease_C"/>
</dbReference>
<comment type="subcellular location">
    <subcellularLocation>
        <location evidence="1">Cell membrane</location>
        <topology evidence="1">Multi-pass membrane protein</topology>
    </subcellularLocation>
</comment>
<sequence>MEAKGDAMDTSGWDDRFIIPITTLQQRFKGRDDVERLRVEAVDEDTIPLAIADAKRILGRQHNNTGEEYNYWTATEELATARKVGLVMKALMGGIASIALMVAGIGVMNIMLVSVTDRTKEIGLRKALGATRNDILAQFLVEAAVLTLFGGIVGAIAGVFMGQGTAALISKFVWEGSDWPSVISFGTMVIALFVSVAIGIFFGLYPANKAAKLTPVDALRSD</sequence>
<dbReference type="EMBL" id="CASHTH010002395">
    <property type="protein sequence ID" value="CAI8029325.1"/>
    <property type="molecule type" value="Genomic_DNA"/>
</dbReference>
<feature type="transmembrane region" description="Helical" evidence="7">
    <location>
        <begin position="90"/>
        <end position="115"/>
    </location>
</feature>
<evidence type="ECO:0000256" key="3">
    <source>
        <dbReference type="ARBA" id="ARBA00022692"/>
    </source>
</evidence>
<feature type="transmembrane region" description="Helical" evidence="7">
    <location>
        <begin position="136"/>
        <end position="162"/>
    </location>
</feature>
<keyword evidence="3 7" id="KW-0812">Transmembrane</keyword>
<comment type="similarity">
    <text evidence="6">Belongs to the ABC-4 integral membrane protein family.</text>
</comment>
<evidence type="ECO:0000313" key="9">
    <source>
        <dbReference type="EMBL" id="CAI8029325.1"/>
    </source>
</evidence>
<dbReference type="PANTHER" id="PTHR30572">
    <property type="entry name" value="MEMBRANE COMPONENT OF TRANSPORTER-RELATED"/>
    <property type="match status" value="1"/>
</dbReference>
<evidence type="ECO:0000256" key="7">
    <source>
        <dbReference type="SAM" id="Phobius"/>
    </source>
</evidence>
<evidence type="ECO:0000259" key="8">
    <source>
        <dbReference type="Pfam" id="PF02687"/>
    </source>
</evidence>
<name>A0AA35SFV9_GEOBA</name>
<feature type="domain" description="ABC3 transporter permease C-terminal" evidence="8">
    <location>
        <begin position="95"/>
        <end position="215"/>
    </location>
</feature>
<dbReference type="Pfam" id="PF02687">
    <property type="entry name" value="FtsX"/>
    <property type="match status" value="1"/>
</dbReference>
<comment type="caution">
    <text evidence="9">The sequence shown here is derived from an EMBL/GenBank/DDBJ whole genome shotgun (WGS) entry which is preliminary data.</text>
</comment>
<evidence type="ECO:0000256" key="6">
    <source>
        <dbReference type="ARBA" id="ARBA00038076"/>
    </source>
</evidence>
<feature type="transmembrane region" description="Helical" evidence="7">
    <location>
        <begin position="182"/>
        <end position="205"/>
    </location>
</feature>
<keyword evidence="9" id="KW-0067">ATP-binding</keyword>
<keyword evidence="10" id="KW-1185">Reference proteome</keyword>
<dbReference type="GO" id="GO:0022857">
    <property type="term" value="F:transmembrane transporter activity"/>
    <property type="evidence" value="ECO:0007669"/>
    <property type="project" value="TreeGrafter"/>
</dbReference>
<keyword evidence="9" id="KW-0547">Nucleotide-binding</keyword>
<proteinExistence type="inferred from homology"/>
<reference evidence="9" key="1">
    <citation type="submission" date="2023-03" db="EMBL/GenBank/DDBJ databases">
        <authorList>
            <person name="Steffen K."/>
            <person name="Cardenas P."/>
        </authorList>
    </citation>
    <scope>NUCLEOTIDE SEQUENCE</scope>
</reference>
<dbReference type="Proteomes" id="UP001174909">
    <property type="component" value="Unassembled WGS sequence"/>
</dbReference>
<gene>
    <name evidence="9" type="ORF">GBAR_LOCUS16663</name>
</gene>
<evidence type="ECO:0000313" key="10">
    <source>
        <dbReference type="Proteomes" id="UP001174909"/>
    </source>
</evidence>
<dbReference type="PANTHER" id="PTHR30572:SF4">
    <property type="entry name" value="ABC TRANSPORTER PERMEASE YTRF"/>
    <property type="match status" value="1"/>
</dbReference>